<evidence type="ECO:0000256" key="1">
    <source>
        <dbReference type="SAM" id="Phobius"/>
    </source>
</evidence>
<reference evidence="3" key="1">
    <citation type="submission" date="2016-10" db="EMBL/GenBank/DDBJ databases">
        <authorList>
            <person name="Varghese N."/>
            <person name="Submissions S."/>
        </authorList>
    </citation>
    <scope>NUCLEOTIDE SEQUENCE [LARGE SCALE GENOMIC DNA]</scope>
    <source>
        <strain evidence="3">IBRC-M 10761</strain>
    </source>
</reference>
<feature type="transmembrane region" description="Helical" evidence="1">
    <location>
        <begin position="55"/>
        <end position="73"/>
    </location>
</feature>
<protein>
    <recommendedName>
        <fullName evidence="4">DUF4235 domain-containing protein</fullName>
    </recommendedName>
</protein>
<proteinExistence type="predicted"/>
<evidence type="ECO:0000313" key="2">
    <source>
        <dbReference type="EMBL" id="SEJ57202.1"/>
    </source>
</evidence>
<dbReference type="InterPro" id="IPR025329">
    <property type="entry name" value="DUF4235"/>
</dbReference>
<keyword evidence="1" id="KW-0472">Membrane</keyword>
<keyword evidence="3" id="KW-1185">Reference proteome</keyword>
<dbReference type="Proteomes" id="UP000199403">
    <property type="component" value="Unassembled WGS sequence"/>
</dbReference>
<gene>
    <name evidence="2" type="ORF">SAMN05192553_105163</name>
</gene>
<accession>A0A1H7A597</accession>
<dbReference type="Pfam" id="PF14019">
    <property type="entry name" value="DUF4235"/>
    <property type="match status" value="1"/>
</dbReference>
<dbReference type="STRING" id="1416801.SAMN05192553_105163"/>
<organism evidence="2 3">
    <name type="scientific">Cyclobacterium xiamenense</name>
    <dbReference type="NCBI Taxonomy" id="1297121"/>
    <lineage>
        <taxon>Bacteria</taxon>
        <taxon>Pseudomonadati</taxon>
        <taxon>Bacteroidota</taxon>
        <taxon>Cytophagia</taxon>
        <taxon>Cytophagales</taxon>
        <taxon>Cyclobacteriaceae</taxon>
        <taxon>Cyclobacterium</taxon>
    </lineage>
</organism>
<name>A0A1H7A597_9BACT</name>
<dbReference type="OrthoDB" id="4954951at2"/>
<evidence type="ECO:0000313" key="3">
    <source>
        <dbReference type="Proteomes" id="UP000199403"/>
    </source>
</evidence>
<sequence length="87" mass="9464">MKTDDKKFIQSLAISGLTLAGGYLIRKGLEKSWEKTTGKTPPTSPYRPENSMKEVMAWAVATGILVSVSKVLLDWAFSAGTDTLVDD</sequence>
<keyword evidence="1" id="KW-0812">Transmembrane</keyword>
<dbReference type="AlphaFoldDB" id="A0A1H7A597"/>
<keyword evidence="1" id="KW-1133">Transmembrane helix</keyword>
<evidence type="ECO:0008006" key="4">
    <source>
        <dbReference type="Google" id="ProtNLM"/>
    </source>
</evidence>
<dbReference type="RefSeq" id="WP_092176531.1">
    <property type="nucleotide sequence ID" value="NZ_FNZH01000005.1"/>
</dbReference>
<dbReference type="EMBL" id="FNZH01000005">
    <property type="protein sequence ID" value="SEJ57202.1"/>
    <property type="molecule type" value="Genomic_DNA"/>
</dbReference>